<gene>
    <name evidence="2" type="ORF">AMON00008_LOCUS43440</name>
</gene>
<evidence type="ECO:0000313" key="2">
    <source>
        <dbReference type="EMBL" id="CAE4631171.1"/>
    </source>
</evidence>
<feature type="region of interest" description="Disordered" evidence="1">
    <location>
        <begin position="206"/>
        <end position="267"/>
    </location>
</feature>
<dbReference type="AlphaFoldDB" id="A0A7S4VIA7"/>
<evidence type="ECO:0000256" key="1">
    <source>
        <dbReference type="SAM" id="MobiDB-lite"/>
    </source>
</evidence>
<name>A0A7S4VIA7_9DINO</name>
<sequence>MSQPGIGKGAAMDSPALRGIILTEYQNKEAIIVYASTEAVAFLGNAVYVGMSHKEFLTSLEVDINHKGMKRAAETLRLDADAINRKVRHLTAYAVEEFGDVLEGVLPKNTGVALMPVVGIDGNLSTCKVVTTAVEGGASTPRCATFLWDVAEDVSVERLLRVASTGGYFALMRGEKARARSEESLQSMLSSARGVPRVVRRVGCARASSQGASGSPAKVRPVSYPAETESDEELPPRSTAEEEPNSGATSLTEADPSGEKRSEEVAG</sequence>
<accession>A0A7S4VIA7</accession>
<reference evidence="2" key="1">
    <citation type="submission" date="2021-01" db="EMBL/GenBank/DDBJ databases">
        <authorList>
            <person name="Corre E."/>
            <person name="Pelletier E."/>
            <person name="Niang G."/>
            <person name="Scheremetjew M."/>
            <person name="Finn R."/>
            <person name="Kale V."/>
            <person name="Holt S."/>
            <person name="Cochrane G."/>
            <person name="Meng A."/>
            <person name="Brown T."/>
            <person name="Cohen L."/>
        </authorList>
    </citation>
    <scope>NUCLEOTIDE SEQUENCE</scope>
    <source>
        <strain evidence="2">CCMP3105</strain>
    </source>
</reference>
<organism evidence="2">
    <name type="scientific">Alexandrium monilatum</name>
    <dbReference type="NCBI Taxonomy" id="311494"/>
    <lineage>
        <taxon>Eukaryota</taxon>
        <taxon>Sar</taxon>
        <taxon>Alveolata</taxon>
        <taxon>Dinophyceae</taxon>
        <taxon>Gonyaulacales</taxon>
        <taxon>Pyrocystaceae</taxon>
        <taxon>Alexandrium</taxon>
    </lineage>
</organism>
<dbReference type="EMBL" id="HBNR01061663">
    <property type="protein sequence ID" value="CAE4631171.1"/>
    <property type="molecule type" value="Transcribed_RNA"/>
</dbReference>
<proteinExistence type="predicted"/>
<protein>
    <submittedName>
        <fullName evidence="2">Uncharacterized protein</fullName>
    </submittedName>
</protein>
<feature type="compositionally biased region" description="Basic and acidic residues" evidence="1">
    <location>
        <begin position="257"/>
        <end position="267"/>
    </location>
</feature>